<protein>
    <submittedName>
        <fullName evidence="1">Uncharacterized protein</fullName>
    </submittedName>
</protein>
<evidence type="ECO:0000313" key="1">
    <source>
        <dbReference type="EMBL" id="AUJ76158.1"/>
    </source>
</evidence>
<dbReference type="Pfam" id="PF22871">
    <property type="entry name" value="AimR"/>
    <property type="match status" value="1"/>
</dbReference>
<dbReference type="NCBIfam" id="NF038310">
    <property type="entry name" value="lysogeny_AimR"/>
    <property type="match status" value="1"/>
</dbReference>
<dbReference type="KEGG" id="bsia:CWD84_04645"/>
<dbReference type="Proteomes" id="UP000234366">
    <property type="component" value="Chromosome"/>
</dbReference>
<dbReference type="AlphaFoldDB" id="A0AAI8HLE5"/>
<accession>A0AAI8HLE5</accession>
<keyword evidence="2" id="KW-1185">Reference proteome</keyword>
<dbReference type="RefSeq" id="WP_101605384.1">
    <property type="nucleotide sequence ID" value="NZ_CP025001.1"/>
</dbReference>
<organism evidence="1 2">
    <name type="scientific">Bacillus siamensis</name>
    <dbReference type="NCBI Taxonomy" id="659243"/>
    <lineage>
        <taxon>Bacteria</taxon>
        <taxon>Bacillati</taxon>
        <taxon>Bacillota</taxon>
        <taxon>Bacilli</taxon>
        <taxon>Bacillales</taxon>
        <taxon>Bacillaceae</taxon>
        <taxon>Bacillus</taxon>
        <taxon>Bacillus amyloliquefaciens group</taxon>
    </lineage>
</organism>
<dbReference type="EMBL" id="CP025001">
    <property type="protein sequence ID" value="AUJ76158.1"/>
    <property type="molecule type" value="Genomic_DNA"/>
</dbReference>
<proteinExistence type="predicted"/>
<dbReference type="InterPro" id="IPR047705">
    <property type="entry name" value="AimR-like"/>
</dbReference>
<sequence length="391" mass="45573">MKSLSDEILNLIEDSDLSYKEVANMAGVSARCIYEIKSRGTMGFITILKIAQVCNGADYHEKMTKWCHLLTTTEGIKHAFEYAAIKRDIALLGNLLDNAEGDDSLSAYYGIYSLIYRFMKKEIAFLDLYDLLKQVRISKDKNLAIIVDIYKCYLLYYQKDFLGILHMANVIEKEIQNIGQDRSAFFRQCYIYRLAEVLMPVHLHFNNFEVSRKFAKILLYSNISSKTMSDGYYCIGMTYLGRDKEVCLKSLERSYELMKEIERSDLIEESRMHLELARLYYEVKEGASIKGVAGFAERMQFKSDSDFIKYFEYRLENSLSKLYEGYKYFFSRKNFLFANLIADDLAYFGVDLAQVEALKSINLNEKVEFNFEEEVVSCFSHWSRISIDRVS</sequence>
<reference evidence="1 2" key="1">
    <citation type="submission" date="2017-11" db="EMBL/GenBank/DDBJ databases">
        <title>Genome sequence and genome mining of multiple bioactive secondary metabolites from a deep sea-derived Bacillus siamensis SCSIO 05746.</title>
        <authorList>
            <person name="Pan H.-Q."/>
            <person name="Ju J.-H."/>
        </authorList>
    </citation>
    <scope>NUCLEOTIDE SEQUENCE [LARGE SCALE GENOMIC DNA]</scope>
    <source>
        <strain evidence="1 2">SCSIO 05746</strain>
    </source>
</reference>
<evidence type="ECO:0000313" key="2">
    <source>
        <dbReference type="Proteomes" id="UP000234366"/>
    </source>
</evidence>
<name>A0AAI8HLE5_9BACI</name>
<gene>
    <name evidence="1" type="ORF">CWD84_04645</name>
</gene>